<proteinExistence type="inferred from homology"/>
<dbReference type="GO" id="GO:0005829">
    <property type="term" value="C:cytosol"/>
    <property type="evidence" value="ECO:0007669"/>
    <property type="project" value="TreeGrafter"/>
</dbReference>
<sequence length="188" mass="21142">MEKTLQGSVDLSRYEHQPQYSSRSWKNRMWYFVNWAVFNTTFPFPSGLKCRLLRFFGAKIGTGVVLKPKINIKFPWQLEIGDHVWIGEEVWIDNLVRVRIGSNSCLSQGALLLCGNHDYKSPRFDLTAKPITLAEGVWIGAKSVVCPGVTAASHAVLAVGSVATSDLDAYFVYQGNPARKVRERIIRP</sequence>
<dbReference type="NCBIfam" id="NF007797">
    <property type="entry name" value="PRK10502.1"/>
    <property type="match status" value="1"/>
</dbReference>
<name>A0A1G9K8Q9_9BACT</name>
<protein>
    <submittedName>
        <fullName evidence="3">Putative colanic acid biosynthesis acetyltransferase WcaF</fullName>
    </submittedName>
</protein>
<dbReference type="RefSeq" id="WP_093198417.1">
    <property type="nucleotide sequence ID" value="NZ_FNGS01000002.1"/>
</dbReference>
<evidence type="ECO:0000256" key="2">
    <source>
        <dbReference type="ARBA" id="ARBA00022679"/>
    </source>
</evidence>
<organism evidence="3 4">
    <name type="scientific">Siphonobacter aquaeclarae</name>
    <dbReference type="NCBI Taxonomy" id="563176"/>
    <lineage>
        <taxon>Bacteria</taxon>
        <taxon>Pseudomonadati</taxon>
        <taxon>Bacteroidota</taxon>
        <taxon>Cytophagia</taxon>
        <taxon>Cytophagales</taxon>
        <taxon>Cytophagaceae</taxon>
        <taxon>Siphonobacter</taxon>
    </lineage>
</organism>
<gene>
    <name evidence="3" type="ORF">SAMN04488090_0926</name>
</gene>
<dbReference type="STRING" id="563176.SAMN04488090_0926"/>
<reference evidence="3 4" key="1">
    <citation type="submission" date="2016-10" db="EMBL/GenBank/DDBJ databases">
        <authorList>
            <person name="de Groot N.N."/>
        </authorList>
    </citation>
    <scope>NUCLEOTIDE SEQUENCE [LARGE SCALE GENOMIC DNA]</scope>
    <source>
        <strain evidence="3 4">DSM 21668</strain>
    </source>
</reference>
<evidence type="ECO:0000313" key="4">
    <source>
        <dbReference type="Proteomes" id="UP000198901"/>
    </source>
</evidence>
<comment type="similarity">
    <text evidence="1">Belongs to the transferase hexapeptide repeat family.</text>
</comment>
<dbReference type="Proteomes" id="UP000198901">
    <property type="component" value="Unassembled WGS sequence"/>
</dbReference>
<dbReference type="Gene3D" id="2.160.10.10">
    <property type="entry name" value="Hexapeptide repeat proteins"/>
    <property type="match status" value="1"/>
</dbReference>
<dbReference type="SUPFAM" id="SSF51161">
    <property type="entry name" value="Trimeric LpxA-like enzymes"/>
    <property type="match status" value="1"/>
</dbReference>
<dbReference type="AlphaFoldDB" id="A0A1G9K8Q9"/>
<dbReference type="InterPro" id="IPR011004">
    <property type="entry name" value="Trimer_LpxA-like_sf"/>
</dbReference>
<dbReference type="OrthoDB" id="9814490at2"/>
<evidence type="ECO:0000313" key="3">
    <source>
        <dbReference type="EMBL" id="SDL46158.1"/>
    </source>
</evidence>
<dbReference type="PANTHER" id="PTHR23416">
    <property type="entry name" value="SIALIC ACID SYNTHASE-RELATED"/>
    <property type="match status" value="1"/>
</dbReference>
<keyword evidence="2 3" id="KW-0808">Transferase</keyword>
<evidence type="ECO:0000256" key="1">
    <source>
        <dbReference type="ARBA" id="ARBA00007274"/>
    </source>
</evidence>
<dbReference type="CDD" id="cd05825">
    <property type="entry name" value="LbH_wcaF_like"/>
    <property type="match status" value="1"/>
</dbReference>
<dbReference type="GO" id="GO:0008374">
    <property type="term" value="F:O-acyltransferase activity"/>
    <property type="evidence" value="ECO:0007669"/>
    <property type="project" value="TreeGrafter"/>
</dbReference>
<dbReference type="InterPro" id="IPR051159">
    <property type="entry name" value="Hexapeptide_acetyltransf"/>
</dbReference>
<dbReference type="EMBL" id="FNGS01000002">
    <property type="protein sequence ID" value="SDL46158.1"/>
    <property type="molecule type" value="Genomic_DNA"/>
</dbReference>
<dbReference type="PANTHER" id="PTHR23416:SF23">
    <property type="entry name" value="ACETYLTRANSFERASE C18B11.09C-RELATED"/>
    <property type="match status" value="1"/>
</dbReference>
<accession>A0A1G9K8Q9</accession>
<keyword evidence="4" id="KW-1185">Reference proteome</keyword>